<dbReference type="SUPFAM" id="SSF52151">
    <property type="entry name" value="FabD/lysophospholipase-like"/>
    <property type="match status" value="1"/>
</dbReference>
<dbReference type="Pfam" id="PF23297">
    <property type="entry name" value="ACP_SdgA_C"/>
    <property type="match status" value="1"/>
</dbReference>
<feature type="region of interest" description="N-terminal hotdog fold" evidence="13">
    <location>
        <begin position="1598"/>
        <end position="1729"/>
    </location>
</feature>
<dbReference type="SUPFAM" id="SSF47336">
    <property type="entry name" value="ACP-like"/>
    <property type="match status" value="2"/>
</dbReference>
<dbReference type="InterPro" id="IPR020843">
    <property type="entry name" value="ER"/>
</dbReference>
<evidence type="ECO:0000256" key="9">
    <source>
        <dbReference type="ARBA" id="ARBA00023098"/>
    </source>
</evidence>
<comment type="similarity">
    <text evidence="2">Belongs to the ATP-dependent AMP-binding enzyme family.</text>
</comment>
<keyword evidence="11" id="KW-0012">Acyltransferase</keyword>
<dbReference type="Gene3D" id="3.40.366.10">
    <property type="entry name" value="Malonyl-Coenzyme A Acyl Carrier Protein, domain 2"/>
    <property type="match status" value="1"/>
</dbReference>
<dbReference type="Pfam" id="PF00501">
    <property type="entry name" value="AMP-binding"/>
    <property type="match status" value="1"/>
</dbReference>
<dbReference type="InterPro" id="IPR016039">
    <property type="entry name" value="Thiolase-like"/>
</dbReference>
<sequence length="2871" mass="314075">MTSTFKPHKTLVQLTQQYAVERNTDLAYTLLKYYSRSENRDETSISFAELDQQARCIAVYLQKHASKGDRVVLLYRAGLEFVSAFLGCLYAGVVAVPSSVPKSGFGHERLNRILDDSGASVILTVKTISQNLSAHAIDVEKNTLLNFEDVDFSIEKQWVEPELDENDLAFIQYSSGSTGTPKGVMVSHKNLMHHSNILDSEFQLNSFVSWIPNFHDMGLIFGILKSLFGGYHGILMSPDSFVQKPLRWLQAISDFKAEGTIAPNFAYDLCVRNISDEELDSLDLSHLRYAGNAAEPVRASTIREFSEKFASCHFNSVAFQPAYGLAEATLMVTCSEMSKPTIAHYFDIDALKDNRAVICESQNENSRAIASSGKVIGDYKVKIVDADTHKQKPDLEVGEIWVGGESVAQGYWNNDEQSHEIFSARIANEDSPLEYLRTGDLGFLYQGELFVCGRLKDVILIRGGNFHACDIEDTVECAHEYISKNNTAAFSIDVEDEERLVVVSKLEKKKGTYSESEYEAIVNAIRDRIVAEHEILPYSISLMHRGIPKTTSGKIQRSICREKFLTNQFKVIHAWQANTIHNSVEQAVDQSSNAESAEETISNMEAWLIEQIAMLSGKKVEEISHSQSFSECALNTEEVKKLIRSIEVTYAYTPPPTLLSEKLTIRELSAKIEKMSGGESAVQGLAAENLEFSLDKINQYNQNEPIAIIGMSCRFPDANTPAEYWENLCNGLESVATVPLERWDVEALYHENPLAVGKLATKRGGFLKGIDQLDRNFFNLSVREAKRMDPAHRLMMELGWETFEDAGIVPESIAESKTGVFVGISGSDYAHMQFSEQNSVDAYAGLGSALTNAASRISHFMDLRGPALAIDTACSSSLSAVHMACNSMRLGECEMALAGGVNILLSPIVTMSLSKAGMMALDGRCKAFDSSANGYVRSEGAGLVLLKPLSKAKADNDPIYAVIKGTASNQDGKSSGISAPNGEAQQRVVLSACEDAGIAPGQLNYVEAHGTGTALGDPIEVNALGEVLKIGAVEGTECAIGSVKTNIGHAESAAGIASLIKTALILKNRVIPASLNFNNPNPLIPFDELRVNVQTEIGELPEYARPALAGVNSFGVGGTNVHLVLEENNYTSHELPHAELDTTDDHKRIHVLPLSGNSLASLKANAQAMADYLLDSSAENSLDDVYHTLTENRTHFEHRLAVVGFDKNEIAEALESYSSVNHHADIVYGYMNKESSASKLAYVFSGQGSQWWAMGRTLFNKEPAYRSFIEQCDKELSKHTSWSLIEVLMADESDSKLNDTEYAQPAIFAVQVALAKLFESYGITPDAVVGHSVGEIAAAYVSESLSFEDACFLIANRARIMQKATGHGRMVSVEASVAEIEKALLPYENRVSIAAVNAPGTVVISGDTEGVDNLIDMLQSDGITVIPLPVNYAFHSPQMEPLKKELVDQLANIKPRQGKVPMVSTVTGDWVSEGMLLDANYWGDNLRDKVSFSAAIETLAKADFDLFMEVGAHPVVSGATTRTLKNVDLEGTVLNTLNKENDDQKSIYLTLSALYTKRKFNNWSVLNIKGKFLRTIPNYQWDRKAYWIDGPFQKGLFQASYHPLLTNKMPVASPTWEVLLDEQVVPFVKGPQVNGQSKLSSGILLEIALAAAYEEAGKVQMSGLSGINFHSLASLQVGESTHAYQVSILEDEKGLKKALFSYQSEASEGKSENWISSISADVTSADKRNEQPEPLNILALQETPDDLLDGSVFYNKIQEVGIEYSSALQVLDTIWIKNQSALAKIDTSASIGDMEQYLFHPLIFEAVEQTGLTCLGGRANQFEISSIGDIKLFKSLEHAEYVYSKMRESKQDKAVTVDSWILNAEGQVLAIAEGIALKQNSLASDSTSNIPTEPKNWLFDVEWQLKERESTYQSNEKESGAWLVFADEGSTGDLVRSWMQDNNQQVCMVKSGSEFGVQSENEFTIRSSSTADFEKVINDFFTAPNKNCKGIIHLWSLNAAPSEDTNIDTITEDLTCGVLSVAYAIQAISKVGIPGRPRLWLVTAGAQAAGELEHLSVAQSPLLGFAKGIAIEHPEFRCCRIDLSESSSPLEVSLLCEEIYSDNEEDQVVLRGGDRYVARLEPHKLSHQESNSNAQALPFDTKESFNVLVSRQEGSVVTHLSESKRRTPSVGEVEIRVNKATIPAWKVLDNLKYTSELECNGELCSGEIVHLGTGVKDFAVGDKVVAVTDGKLASHSNVDVSRLAPLPNHINDKGFSSYRPFVLSMFTLKELVKLESGESVLIHGADSVYGHAAVQIAKHLGAVVYATANSKKIATVRSLGADHVFDATNPSVFEEIKHGTAGDGVHVFANCVSGFDFAKATQGVNSFGRYIDLAVNESGVEANLNNFNLSGYSSLFSCDIHHLERTHPEKVITILKDIIQLLAEEKLTASNSSISVELPELATGLMKGAGSNITVEFPVGDIAQDKQENTAFKADATYIITGGLGGLGLSIAKYMAQRGAKNIVLLGRRRPSETAMSEIAYMENLGTRCEVRAVDVSSQEQVAELLKFIRTDMPPLRGIMHAAGILDNGLLTQLDEAQIRNVMPAKIDGAWHLHTLTGEDELDFFVMFSSLASAIGSTGQSNYAAANAFLECLAAHRNYQGKAALSIGWGPWAEVGMASAAHNLENLLEHGMGMIPLIDGMNLLEDLISTQQKGIIATLPMNWSLWGKCFPHLASLPYLSDLMPEQDEGESDKHNRVVAGHLIELDSERQLELLQKTIHRVVCQTMMINPETLDMNISLTAIGLDSIVALELKHRLEVSIDAVVQTNNLLKGCSIKELSKVIRDQILNQSFDTDEQDSGDGAEGILDNIDELSVDEVESLLAEFADAEAEA</sequence>
<dbReference type="SUPFAM" id="SSF55048">
    <property type="entry name" value="Probable ACP-binding domain of malonyl-CoA ACP transacylase"/>
    <property type="match status" value="1"/>
</dbReference>
<dbReference type="PANTHER" id="PTHR43775">
    <property type="entry name" value="FATTY ACID SYNTHASE"/>
    <property type="match status" value="1"/>
</dbReference>
<comment type="similarity">
    <text evidence="3">Belongs to the short-chain dehydrogenases/reductases (SDR) family.</text>
</comment>
<dbReference type="GO" id="GO:0004315">
    <property type="term" value="F:3-oxoacyl-[acyl-carrier-protein] synthase activity"/>
    <property type="evidence" value="ECO:0007669"/>
    <property type="project" value="InterPro"/>
</dbReference>
<keyword evidence="6" id="KW-0808">Transferase</keyword>
<evidence type="ECO:0000259" key="15">
    <source>
        <dbReference type="PROSITE" id="PS52019"/>
    </source>
</evidence>
<dbReference type="FunFam" id="3.40.366.10:FF:000002">
    <property type="entry name" value="Probable polyketide synthase 2"/>
    <property type="match status" value="1"/>
</dbReference>
<dbReference type="InterPro" id="IPR042099">
    <property type="entry name" value="ANL_N_sf"/>
</dbReference>
<dbReference type="CDD" id="cd05931">
    <property type="entry name" value="FAAL"/>
    <property type="match status" value="1"/>
</dbReference>
<dbReference type="SUPFAM" id="SSF51735">
    <property type="entry name" value="NAD(P)-binding Rossmann-fold domains"/>
    <property type="match status" value="3"/>
</dbReference>
<dbReference type="InterPro" id="IPR016036">
    <property type="entry name" value="Malonyl_transacylase_ACP-bd"/>
</dbReference>
<dbReference type="Pfam" id="PF02801">
    <property type="entry name" value="Ketoacyl-synt_C"/>
    <property type="match status" value="1"/>
</dbReference>
<dbReference type="InterPro" id="IPR036736">
    <property type="entry name" value="ACP-like_sf"/>
</dbReference>
<dbReference type="InterPro" id="IPR000873">
    <property type="entry name" value="AMP-dep_synth/lig_dom"/>
</dbReference>
<dbReference type="InterPro" id="IPR013968">
    <property type="entry name" value="PKS_KR"/>
</dbReference>
<dbReference type="InterPro" id="IPR016035">
    <property type="entry name" value="Acyl_Trfase/lysoPLipase"/>
</dbReference>
<dbReference type="InterPro" id="IPR042104">
    <property type="entry name" value="PKS_dehydratase_sf"/>
</dbReference>
<evidence type="ECO:0000313" key="17">
    <source>
        <dbReference type="Proteomes" id="UP000305729"/>
    </source>
</evidence>
<dbReference type="Gene3D" id="3.30.300.30">
    <property type="match status" value="1"/>
</dbReference>
<evidence type="ECO:0000256" key="10">
    <source>
        <dbReference type="ARBA" id="ARBA00023268"/>
    </source>
</evidence>
<dbReference type="Pfam" id="PF21394">
    <property type="entry name" value="Beta-ketacyl_N"/>
    <property type="match status" value="1"/>
</dbReference>
<dbReference type="InterPro" id="IPR049900">
    <property type="entry name" value="PKS_mFAS_DH"/>
</dbReference>
<protein>
    <submittedName>
        <fullName evidence="16">SDR family NAD(P)-dependent oxidoreductase</fullName>
    </submittedName>
</protein>
<keyword evidence="7" id="KW-0276">Fatty acid metabolism</keyword>
<dbReference type="InterPro" id="IPR040097">
    <property type="entry name" value="FAAL/FAAC"/>
</dbReference>
<dbReference type="FunFam" id="3.40.47.10:FF:000019">
    <property type="entry name" value="Polyketide synthase type I"/>
    <property type="match status" value="1"/>
</dbReference>
<dbReference type="UniPathway" id="UPA00094"/>
<dbReference type="InterPro" id="IPR001227">
    <property type="entry name" value="Ac_transferase_dom_sf"/>
</dbReference>
<dbReference type="SUPFAM" id="SSF56801">
    <property type="entry name" value="Acetyl-CoA synthetase-like"/>
    <property type="match status" value="1"/>
</dbReference>
<accession>A0A5S3UW12</accession>
<dbReference type="InterPro" id="IPR011032">
    <property type="entry name" value="GroES-like_sf"/>
</dbReference>
<dbReference type="InterPro" id="IPR014030">
    <property type="entry name" value="Ketoacyl_synth_N"/>
</dbReference>
<feature type="domain" description="Ketosynthase family 3 (KS3)" evidence="14">
    <location>
        <begin position="703"/>
        <end position="1127"/>
    </location>
</feature>
<dbReference type="InterPro" id="IPR018201">
    <property type="entry name" value="Ketoacyl_synth_AS"/>
</dbReference>
<evidence type="ECO:0000256" key="12">
    <source>
        <dbReference type="ARBA" id="ARBA00054155"/>
    </source>
</evidence>
<dbReference type="Pfam" id="PF16197">
    <property type="entry name" value="KAsynt_C_assoc"/>
    <property type="match status" value="1"/>
</dbReference>
<keyword evidence="5" id="KW-0597">Phosphoprotein</keyword>
<dbReference type="GO" id="GO:0071770">
    <property type="term" value="P:DIM/DIP cell wall layer assembly"/>
    <property type="evidence" value="ECO:0007669"/>
    <property type="project" value="TreeGrafter"/>
</dbReference>
<evidence type="ECO:0000256" key="4">
    <source>
        <dbReference type="ARBA" id="ARBA00022450"/>
    </source>
</evidence>
<dbReference type="InterPro" id="IPR013149">
    <property type="entry name" value="ADH-like_C"/>
</dbReference>
<dbReference type="SUPFAM" id="SSF50129">
    <property type="entry name" value="GroES-like"/>
    <property type="match status" value="1"/>
</dbReference>
<dbReference type="Pfam" id="PF14765">
    <property type="entry name" value="PS-DH"/>
    <property type="match status" value="1"/>
</dbReference>
<dbReference type="SMART" id="SM00829">
    <property type="entry name" value="PKS_ER"/>
    <property type="match status" value="1"/>
</dbReference>
<dbReference type="FunFam" id="3.40.50.12780:FF:000013">
    <property type="entry name" value="Long-chain-fatty-acid--AMP ligase FadD32"/>
    <property type="match status" value="1"/>
</dbReference>
<dbReference type="PROSITE" id="PS00606">
    <property type="entry name" value="KS3_1"/>
    <property type="match status" value="1"/>
</dbReference>
<dbReference type="Gene3D" id="3.40.50.720">
    <property type="entry name" value="NAD(P)-binding Rossmann-like Domain"/>
    <property type="match status" value="3"/>
</dbReference>
<dbReference type="Gene3D" id="3.40.50.12780">
    <property type="entry name" value="N-terminal domain of ligase-like"/>
    <property type="match status" value="1"/>
</dbReference>
<dbReference type="PROSITE" id="PS52019">
    <property type="entry name" value="PKS_MFAS_DH"/>
    <property type="match status" value="1"/>
</dbReference>
<dbReference type="Pfam" id="PF00698">
    <property type="entry name" value="Acyl_transf_1"/>
    <property type="match status" value="1"/>
</dbReference>
<dbReference type="SMART" id="SM00827">
    <property type="entry name" value="PKS_AT"/>
    <property type="match status" value="1"/>
</dbReference>
<dbReference type="SMART" id="SM00825">
    <property type="entry name" value="PKS_KS"/>
    <property type="match status" value="1"/>
</dbReference>
<evidence type="ECO:0000256" key="3">
    <source>
        <dbReference type="ARBA" id="ARBA00006484"/>
    </source>
</evidence>
<dbReference type="InterPro" id="IPR049551">
    <property type="entry name" value="PKS_DH_C"/>
</dbReference>
<evidence type="ECO:0000256" key="13">
    <source>
        <dbReference type="PROSITE-ProRule" id="PRU01363"/>
    </source>
</evidence>
<keyword evidence="9" id="KW-0443">Lipid metabolism</keyword>
<dbReference type="InterPro" id="IPR014043">
    <property type="entry name" value="Acyl_transferase_dom"/>
</dbReference>
<comment type="pathway">
    <text evidence="1">Lipid metabolism; fatty acid biosynthesis.</text>
</comment>
<dbReference type="SUPFAM" id="SSF53901">
    <property type="entry name" value="Thiolase-like"/>
    <property type="match status" value="1"/>
</dbReference>
<dbReference type="InterPro" id="IPR036291">
    <property type="entry name" value="NAD(P)-bd_dom_sf"/>
</dbReference>
<evidence type="ECO:0000256" key="5">
    <source>
        <dbReference type="ARBA" id="ARBA00022553"/>
    </source>
</evidence>
<keyword evidence="8" id="KW-0521">NADP</keyword>
<dbReference type="GO" id="GO:0005886">
    <property type="term" value="C:plasma membrane"/>
    <property type="evidence" value="ECO:0007669"/>
    <property type="project" value="TreeGrafter"/>
</dbReference>
<dbReference type="InterPro" id="IPR045851">
    <property type="entry name" value="AMP-bd_C_sf"/>
</dbReference>
<dbReference type="EMBL" id="CP045429">
    <property type="protein sequence ID" value="QPB84368.1"/>
    <property type="molecule type" value="Genomic_DNA"/>
</dbReference>
<comment type="function">
    <text evidence="12">Involved in production of the polyketide antibiotic thailandamide.</text>
</comment>
<dbReference type="PANTHER" id="PTHR43775:SF37">
    <property type="entry name" value="SI:DKEY-61P9.11"/>
    <property type="match status" value="1"/>
</dbReference>
<comment type="caution">
    <text evidence="13">Lacks conserved residue(s) required for the propagation of feature annotation.</text>
</comment>
<dbReference type="InterPro" id="IPR025110">
    <property type="entry name" value="AMP-bd_C"/>
</dbReference>
<organism evidence="16 17">
    <name type="scientific">Pseudoalteromonas rubra</name>
    <dbReference type="NCBI Taxonomy" id="43658"/>
    <lineage>
        <taxon>Bacteria</taxon>
        <taxon>Pseudomonadati</taxon>
        <taxon>Pseudomonadota</taxon>
        <taxon>Gammaproteobacteria</taxon>
        <taxon>Alteromonadales</taxon>
        <taxon>Pseudoalteromonadaceae</taxon>
        <taxon>Pseudoalteromonas</taxon>
    </lineage>
</organism>
<dbReference type="Gene3D" id="1.10.1200.10">
    <property type="entry name" value="ACP-like"/>
    <property type="match status" value="2"/>
</dbReference>
<dbReference type="GO" id="GO:0016491">
    <property type="term" value="F:oxidoreductase activity"/>
    <property type="evidence" value="ECO:0007669"/>
    <property type="project" value="InterPro"/>
</dbReference>
<dbReference type="GO" id="GO:0004312">
    <property type="term" value="F:fatty acid synthase activity"/>
    <property type="evidence" value="ECO:0007669"/>
    <property type="project" value="TreeGrafter"/>
</dbReference>
<name>A0A5S3UW12_9GAMM</name>
<evidence type="ECO:0000256" key="8">
    <source>
        <dbReference type="ARBA" id="ARBA00022857"/>
    </source>
</evidence>
<evidence type="ECO:0000256" key="11">
    <source>
        <dbReference type="ARBA" id="ARBA00023315"/>
    </source>
</evidence>
<dbReference type="Pfam" id="PF00107">
    <property type="entry name" value="ADH_zinc_N"/>
    <property type="match status" value="1"/>
</dbReference>
<dbReference type="SMART" id="SM00822">
    <property type="entry name" value="PKS_KR"/>
    <property type="match status" value="1"/>
</dbReference>
<dbReference type="CDD" id="cd05195">
    <property type="entry name" value="enoyl_red"/>
    <property type="match status" value="1"/>
</dbReference>
<reference evidence="16 17" key="1">
    <citation type="submission" date="2019-10" db="EMBL/GenBank/DDBJ databases">
        <title>Pseudoalteromonas rubra S4059.</title>
        <authorList>
            <person name="Paulsen S."/>
            <person name="Wang X."/>
        </authorList>
    </citation>
    <scope>NUCLEOTIDE SEQUENCE [LARGE SCALE GENOMIC DNA]</scope>
    <source>
        <strain evidence="16 17">S4059</strain>
    </source>
</reference>
<gene>
    <name evidence="16" type="ORF">CWC22_015790</name>
</gene>
<dbReference type="Gene3D" id="3.40.47.10">
    <property type="match status" value="1"/>
</dbReference>
<feature type="region of interest" description="C-terminal hotdog fold" evidence="13">
    <location>
        <begin position="1745"/>
        <end position="1886"/>
    </location>
</feature>
<evidence type="ECO:0000313" key="16">
    <source>
        <dbReference type="EMBL" id="QPB84368.1"/>
    </source>
</evidence>
<dbReference type="InterPro" id="IPR020845">
    <property type="entry name" value="AMP-binding_CS"/>
</dbReference>
<dbReference type="Gene3D" id="3.30.70.3290">
    <property type="match status" value="1"/>
</dbReference>
<dbReference type="Pfam" id="PF23024">
    <property type="entry name" value="AMP-dom_DIP2-like"/>
    <property type="match status" value="1"/>
</dbReference>
<feature type="domain" description="PKS/mFAS DH" evidence="15">
    <location>
        <begin position="1598"/>
        <end position="1886"/>
    </location>
</feature>
<keyword evidence="4" id="KW-0596">Phosphopantetheine</keyword>
<dbReference type="RefSeq" id="WP_138538763.1">
    <property type="nucleotide sequence ID" value="NZ_CP045429.1"/>
</dbReference>
<proteinExistence type="inferred from homology"/>
<keyword evidence="10" id="KW-0511">Multifunctional enzyme</keyword>
<dbReference type="Proteomes" id="UP000305729">
    <property type="component" value="Chromosome 1"/>
</dbReference>
<dbReference type="InterPro" id="IPR049490">
    <property type="entry name" value="C883_1060-like_KR_N"/>
</dbReference>
<evidence type="ECO:0000256" key="6">
    <source>
        <dbReference type="ARBA" id="ARBA00022679"/>
    </source>
</evidence>
<evidence type="ECO:0000256" key="1">
    <source>
        <dbReference type="ARBA" id="ARBA00005194"/>
    </source>
</evidence>
<dbReference type="PROSITE" id="PS52004">
    <property type="entry name" value="KS3_2"/>
    <property type="match status" value="1"/>
</dbReference>
<dbReference type="CDD" id="cd08955">
    <property type="entry name" value="KR_2_FAS_SDR_x"/>
    <property type="match status" value="1"/>
</dbReference>
<dbReference type="InterPro" id="IPR032821">
    <property type="entry name" value="PKS_assoc"/>
</dbReference>
<dbReference type="InterPro" id="IPR057326">
    <property type="entry name" value="KR_dom"/>
</dbReference>
<dbReference type="GO" id="GO:0005737">
    <property type="term" value="C:cytoplasm"/>
    <property type="evidence" value="ECO:0007669"/>
    <property type="project" value="TreeGrafter"/>
</dbReference>
<dbReference type="CDD" id="cd00833">
    <property type="entry name" value="PKS"/>
    <property type="match status" value="1"/>
</dbReference>
<dbReference type="InterPro" id="IPR020841">
    <property type="entry name" value="PKS_Beta-ketoAc_synthase_dom"/>
</dbReference>
<dbReference type="InterPro" id="IPR009081">
    <property type="entry name" value="PP-bd_ACP"/>
</dbReference>
<dbReference type="InterPro" id="IPR014031">
    <property type="entry name" value="Ketoacyl_synth_C"/>
</dbReference>
<dbReference type="InterPro" id="IPR050091">
    <property type="entry name" value="PKS_NRPS_Biosynth_Enz"/>
</dbReference>
<dbReference type="Pfam" id="PF00109">
    <property type="entry name" value="ketoacyl-synt"/>
    <property type="match status" value="1"/>
</dbReference>
<dbReference type="GO" id="GO:0006633">
    <property type="term" value="P:fatty acid biosynthetic process"/>
    <property type="evidence" value="ECO:0007669"/>
    <property type="project" value="UniProtKB-UniPathway"/>
</dbReference>
<evidence type="ECO:0000259" key="14">
    <source>
        <dbReference type="PROSITE" id="PS52004"/>
    </source>
</evidence>
<dbReference type="PROSITE" id="PS00455">
    <property type="entry name" value="AMP_BINDING"/>
    <property type="match status" value="1"/>
</dbReference>
<dbReference type="Gene3D" id="3.90.180.10">
    <property type="entry name" value="Medium-chain alcohol dehydrogenases, catalytic domain"/>
    <property type="match status" value="1"/>
</dbReference>
<evidence type="ECO:0000256" key="2">
    <source>
        <dbReference type="ARBA" id="ARBA00006432"/>
    </source>
</evidence>
<evidence type="ECO:0000256" key="7">
    <source>
        <dbReference type="ARBA" id="ARBA00022832"/>
    </source>
</evidence>
<dbReference type="Gene3D" id="3.10.129.110">
    <property type="entry name" value="Polyketide synthase dehydratase"/>
    <property type="match status" value="1"/>
</dbReference>
<dbReference type="Pfam" id="PF08659">
    <property type="entry name" value="KR"/>
    <property type="match status" value="1"/>
</dbReference>